<sequence>MRGFPLMALAAGVVLLPGPAAAQTADLDGLRGDGRYDAVTIAGFTLPVADVEGLVEQGVMTFDAETRRFAFGLDIGSERQLRRALRRSPEVESRAVVDLYRANKVALPNGAAQTLTVPSGYGPAIFSNQRGGLSFGVGIGGVSRVPYTDEPDGGLSLGVGFGNAFETVGVSLGLAVNDLSDPGNTDRYSAAFQVSRYLWDGLSVAVGGENLAVAETDGQESYYGVGSWAFDPEHSALPFAGVATLGVGSGRFAEMTERDLAEGKPNRATAVFGAISMALNPNANLVADWNGRNLTVGGAILIPGTGISVRFGIRDLTGNSGDGPRLTGSAGMTLARF</sequence>
<dbReference type="Proteomes" id="UP001597108">
    <property type="component" value="Unassembled WGS sequence"/>
</dbReference>
<protein>
    <submittedName>
        <fullName evidence="2">Uncharacterized protein</fullName>
    </submittedName>
</protein>
<accession>A0ABW3IUN4</accession>
<evidence type="ECO:0000313" key="2">
    <source>
        <dbReference type="EMBL" id="MFD0981275.1"/>
    </source>
</evidence>
<name>A0ABW3IUN4_9RHOB</name>
<keyword evidence="1" id="KW-0732">Signal</keyword>
<feature type="signal peptide" evidence="1">
    <location>
        <begin position="1"/>
        <end position="22"/>
    </location>
</feature>
<comment type="caution">
    <text evidence="2">The sequence shown here is derived from an EMBL/GenBank/DDBJ whole genome shotgun (WGS) entry which is preliminary data.</text>
</comment>
<feature type="chain" id="PRO_5045261042" evidence="1">
    <location>
        <begin position="23"/>
        <end position="337"/>
    </location>
</feature>
<dbReference type="RefSeq" id="WP_386076165.1">
    <property type="nucleotide sequence ID" value="NZ_JBHTJT010000038.1"/>
</dbReference>
<keyword evidence="3" id="KW-1185">Reference proteome</keyword>
<reference evidence="3" key="1">
    <citation type="journal article" date="2019" name="Int. J. Syst. Evol. Microbiol.">
        <title>The Global Catalogue of Microorganisms (GCM) 10K type strain sequencing project: providing services to taxonomists for standard genome sequencing and annotation.</title>
        <authorList>
            <consortium name="The Broad Institute Genomics Platform"/>
            <consortium name="The Broad Institute Genome Sequencing Center for Infectious Disease"/>
            <person name="Wu L."/>
            <person name="Ma J."/>
        </authorList>
    </citation>
    <scope>NUCLEOTIDE SEQUENCE [LARGE SCALE GENOMIC DNA]</scope>
    <source>
        <strain evidence="3">CCUG 60524</strain>
    </source>
</reference>
<proteinExistence type="predicted"/>
<evidence type="ECO:0000256" key="1">
    <source>
        <dbReference type="SAM" id="SignalP"/>
    </source>
</evidence>
<gene>
    <name evidence="2" type="ORF">ACFQ2S_16685</name>
</gene>
<dbReference type="EMBL" id="JBHTJT010000038">
    <property type="protein sequence ID" value="MFD0981275.1"/>
    <property type="molecule type" value="Genomic_DNA"/>
</dbReference>
<organism evidence="2 3">
    <name type="scientific">Tropicimonas aquimaris</name>
    <dbReference type="NCBI Taxonomy" id="914152"/>
    <lineage>
        <taxon>Bacteria</taxon>
        <taxon>Pseudomonadati</taxon>
        <taxon>Pseudomonadota</taxon>
        <taxon>Alphaproteobacteria</taxon>
        <taxon>Rhodobacterales</taxon>
        <taxon>Roseobacteraceae</taxon>
        <taxon>Tropicimonas</taxon>
    </lineage>
</organism>
<evidence type="ECO:0000313" key="3">
    <source>
        <dbReference type="Proteomes" id="UP001597108"/>
    </source>
</evidence>